<dbReference type="EMBL" id="CAFBNE010000068">
    <property type="protein sequence ID" value="CAB4958705.1"/>
    <property type="molecule type" value="Genomic_DNA"/>
</dbReference>
<feature type="compositionally biased region" description="Low complexity" evidence="1">
    <location>
        <begin position="36"/>
        <end position="62"/>
    </location>
</feature>
<feature type="region of interest" description="Disordered" evidence="1">
    <location>
        <begin position="1"/>
        <end position="80"/>
    </location>
</feature>
<accession>A0A6J7KT84</accession>
<reference evidence="2" key="1">
    <citation type="submission" date="2020-05" db="EMBL/GenBank/DDBJ databases">
        <authorList>
            <person name="Chiriac C."/>
            <person name="Salcher M."/>
            <person name="Ghai R."/>
            <person name="Kavagutti S V."/>
        </authorList>
    </citation>
    <scope>NUCLEOTIDE SEQUENCE</scope>
</reference>
<evidence type="ECO:0000313" key="2">
    <source>
        <dbReference type="EMBL" id="CAB4958705.1"/>
    </source>
</evidence>
<protein>
    <submittedName>
        <fullName evidence="2">Unannotated protein</fullName>
    </submittedName>
</protein>
<evidence type="ECO:0000256" key="1">
    <source>
        <dbReference type="SAM" id="MobiDB-lite"/>
    </source>
</evidence>
<name>A0A6J7KT84_9ZZZZ</name>
<organism evidence="2">
    <name type="scientific">freshwater metagenome</name>
    <dbReference type="NCBI Taxonomy" id="449393"/>
    <lineage>
        <taxon>unclassified sequences</taxon>
        <taxon>metagenomes</taxon>
        <taxon>ecological metagenomes</taxon>
    </lineage>
</organism>
<dbReference type="AlphaFoldDB" id="A0A6J7KT84"/>
<feature type="compositionally biased region" description="Polar residues" evidence="1">
    <location>
        <begin position="8"/>
        <end position="23"/>
    </location>
</feature>
<gene>
    <name evidence="2" type="ORF">UFOPK3772_02051</name>
</gene>
<proteinExistence type="predicted"/>
<sequence>MKEPSLAPATSSRAVPATGTSATVPGKGMTSVMAKAETTTSTAPTTPAMRPAAFPRPQPFAMRSASIAPTPNSQTREKGP</sequence>